<dbReference type="OrthoDB" id="9968467at2"/>
<name>A0A2S0N7L0_9HYPH</name>
<reference evidence="1 2" key="1">
    <citation type="submission" date="2018-03" db="EMBL/GenBank/DDBJ databases">
        <title>Genome sequencing of Phreatobacter sp.</title>
        <authorList>
            <person name="Kim S.-J."/>
            <person name="Heo J."/>
            <person name="Kwon S.-W."/>
        </authorList>
    </citation>
    <scope>NUCLEOTIDE SEQUENCE [LARGE SCALE GENOMIC DNA]</scope>
    <source>
        <strain evidence="1 2">S-12</strain>
    </source>
</reference>
<dbReference type="Proteomes" id="UP000237889">
    <property type="component" value="Chromosome"/>
</dbReference>
<protein>
    <submittedName>
        <fullName evidence="1">Uncharacterized protein</fullName>
    </submittedName>
</protein>
<dbReference type="RefSeq" id="WP_106747251.1">
    <property type="nucleotide sequence ID" value="NZ_CP027668.1"/>
</dbReference>
<sequence length="108" mass="11325">MNRHLCLGAAAGLLSLVALTPDARADRQAAVRVCTVETHQQVMVARAGDPASDRVLALIEGNLPLYAVDIDLDAKLQGEVTAQQMEIMRAVAGELGMVVEDSAPTSGD</sequence>
<dbReference type="AlphaFoldDB" id="A0A2S0N7L0"/>
<accession>A0A2S0N7L0</accession>
<keyword evidence="2" id="KW-1185">Reference proteome</keyword>
<organism evidence="1 2">
    <name type="scientific">Phreatobacter cathodiphilus</name>
    <dbReference type="NCBI Taxonomy" id="1868589"/>
    <lineage>
        <taxon>Bacteria</taxon>
        <taxon>Pseudomonadati</taxon>
        <taxon>Pseudomonadota</taxon>
        <taxon>Alphaproteobacteria</taxon>
        <taxon>Hyphomicrobiales</taxon>
        <taxon>Phreatobacteraceae</taxon>
        <taxon>Phreatobacter</taxon>
    </lineage>
</organism>
<gene>
    <name evidence="1" type="ORF">C6569_01900</name>
</gene>
<proteinExistence type="predicted"/>
<evidence type="ECO:0000313" key="1">
    <source>
        <dbReference type="EMBL" id="AVO43921.1"/>
    </source>
</evidence>
<dbReference type="EMBL" id="CP027668">
    <property type="protein sequence ID" value="AVO43921.1"/>
    <property type="molecule type" value="Genomic_DNA"/>
</dbReference>
<evidence type="ECO:0000313" key="2">
    <source>
        <dbReference type="Proteomes" id="UP000237889"/>
    </source>
</evidence>
<dbReference type="KEGG" id="phr:C6569_01900"/>